<evidence type="ECO:0000313" key="3">
    <source>
        <dbReference type="Proteomes" id="UP000182235"/>
    </source>
</evidence>
<dbReference type="Gene3D" id="3.30.710.10">
    <property type="entry name" value="Potassium Channel Kv1.1, Chain A"/>
    <property type="match status" value="1"/>
</dbReference>
<dbReference type="AlphaFoldDB" id="A0A1J9QLV2"/>
<feature type="compositionally biased region" description="Polar residues" evidence="1">
    <location>
        <begin position="1"/>
        <end position="12"/>
    </location>
</feature>
<feature type="compositionally biased region" description="Pro residues" evidence="1">
    <location>
        <begin position="266"/>
        <end position="279"/>
    </location>
</feature>
<protein>
    <recommendedName>
        <fullName evidence="4">BTB domain-containing protein</fullName>
    </recommendedName>
</protein>
<feature type="region of interest" description="Disordered" evidence="1">
    <location>
        <begin position="297"/>
        <end position="393"/>
    </location>
</feature>
<dbReference type="Proteomes" id="UP000182235">
    <property type="component" value="Unassembled WGS sequence"/>
</dbReference>
<organism evidence="2 3">
    <name type="scientific">Emergomyces pasteurianus Ep9510</name>
    <dbReference type="NCBI Taxonomy" id="1447872"/>
    <lineage>
        <taxon>Eukaryota</taxon>
        <taxon>Fungi</taxon>
        <taxon>Dikarya</taxon>
        <taxon>Ascomycota</taxon>
        <taxon>Pezizomycotina</taxon>
        <taxon>Eurotiomycetes</taxon>
        <taxon>Eurotiomycetidae</taxon>
        <taxon>Onygenales</taxon>
        <taxon>Ajellomycetaceae</taxon>
        <taxon>Emergomyces</taxon>
    </lineage>
</organism>
<dbReference type="InterPro" id="IPR011333">
    <property type="entry name" value="SKP1/BTB/POZ_sf"/>
</dbReference>
<proteinExistence type="predicted"/>
<dbReference type="OrthoDB" id="6359816at2759"/>
<feature type="compositionally biased region" description="Acidic residues" evidence="1">
    <location>
        <begin position="346"/>
        <end position="362"/>
    </location>
</feature>
<dbReference type="VEuPathDB" id="FungiDB:AJ78_03012"/>
<evidence type="ECO:0008006" key="4">
    <source>
        <dbReference type="Google" id="ProtNLM"/>
    </source>
</evidence>
<feature type="region of interest" description="Disordered" evidence="1">
    <location>
        <begin position="259"/>
        <end position="282"/>
    </location>
</feature>
<sequence>MKKKSQYLNSNAVDKKLRKSSEENEAAAAESNETSPSKSIQNGTDLRISHSPYETKVFKVLVGPVTSQRKFFVHQGILEQSPSLGKKVHDAAALRGSNIYLIDTDPVVFELVLRFLYTGKYQGCLNHYEIFPTSEGHDSNTRPGPDRVFEIHSFLYCFAREHKIDELASPAQINIENMTLPYQNLLDIARRVYPKLPVDDDDDDDNMYRKKFRHETRVAMNDNKNLIREPWILDVFKYQHGALAVDLFTTLTEALRYDGEANDCESPPPPPPPLEPPFSPSTVAWGKKKLVQLHGDDADSGIQEPKAPAEDEEIAWPDAQETTADSPDYPDPCEPEPAPETYQEPAPEEPAPEPEPEPEQEQAEAPAAVDEPALDYSEGFKPKGRKGKKGKNG</sequence>
<evidence type="ECO:0000256" key="1">
    <source>
        <dbReference type="SAM" id="MobiDB-lite"/>
    </source>
</evidence>
<evidence type="ECO:0000313" key="2">
    <source>
        <dbReference type="EMBL" id="OJD16868.1"/>
    </source>
</evidence>
<keyword evidence="3" id="KW-1185">Reference proteome</keyword>
<feature type="region of interest" description="Disordered" evidence="1">
    <location>
        <begin position="1"/>
        <end position="45"/>
    </location>
</feature>
<accession>A0A1J9QLV2</accession>
<feature type="compositionally biased region" description="Polar residues" evidence="1">
    <location>
        <begin position="34"/>
        <end position="44"/>
    </location>
</feature>
<dbReference type="PANTHER" id="PTHR47843">
    <property type="entry name" value="BTB DOMAIN-CONTAINING PROTEIN-RELATED"/>
    <property type="match status" value="1"/>
</dbReference>
<dbReference type="SUPFAM" id="SSF54695">
    <property type="entry name" value="POZ domain"/>
    <property type="match status" value="1"/>
</dbReference>
<feature type="compositionally biased region" description="Basic and acidic residues" evidence="1">
    <location>
        <begin position="13"/>
        <end position="22"/>
    </location>
</feature>
<feature type="compositionally biased region" description="Pro residues" evidence="1">
    <location>
        <begin position="329"/>
        <end position="338"/>
    </location>
</feature>
<gene>
    <name evidence="2" type="ORF">AJ78_03012</name>
</gene>
<comment type="caution">
    <text evidence="2">The sequence shown here is derived from an EMBL/GenBank/DDBJ whole genome shotgun (WGS) entry which is preliminary data.</text>
</comment>
<feature type="compositionally biased region" description="Basic residues" evidence="1">
    <location>
        <begin position="382"/>
        <end position="393"/>
    </location>
</feature>
<dbReference type="EMBL" id="LGRN01000089">
    <property type="protein sequence ID" value="OJD16868.1"/>
    <property type="molecule type" value="Genomic_DNA"/>
</dbReference>
<reference evidence="2 3" key="1">
    <citation type="submission" date="2015-07" db="EMBL/GenBank/DDBJ databases">
        <title>Emmonsia species relationships and genome sequence.</title>
        <authorList>
            <consortium name="The Broad Institute Genomics Platform"/>
            <person name="Cuomo C.A."/>
            <person name="Munoz J.F."/>
            <person name="Imamovic A."/>
            <person name="Priest M.E."/>
            <person name="Young S."/>
            <person name="Clay O.K."/>
            <person name="McEwen J.G."/>
        </authorList>
    </citation>
    <scope>NUCLEOTIDE SEQUENCE [LARGE SCALE GENOMIC DNA]</scope>
    <source>
        <strain evidence="2 3">UAMH 9510</strain>
    </source>
</reference>
<name>A0A1J9QLV2_9EURO</name>